<keyword evidence="3 5" id="KW-0699">rRNA-binding</keyword>
<evidence type="ECO:0000256" key="2">
    <source>
        <dbReference type="ARBA" id="ARBA00023274"/>
    </source>
</evidence>
<keyword evidence="1 3" id="KW-0689">Ribosomal protein</keyword>
<evidence type="ECO:0000256" key="1">
    <source>
        <dbReference type="ARBA" id="ARBA00022980"/>
    </source>
</evidence>
<evidence type="ECO:0000256" key="5">
    <source>
        <dbReference type="RuleBase" id="RU003870"/>
    </source>
</evidence>
<accession>A0ABY5TVE8</accession>
<dbReference type="PIRSF" id="PIRSF002162">
    <property type="entry name" value="Ribosomal_L6"/>
    <property type="match status" value="1"/>
</dbReference>
<keyword evidence="2 3" id="KW-0687">Ribonucleoprotein</keyword>
<evidence type="ECO:0000256" key="3">
    <source>
        <dbReference type="HAMAP-Rule" id="MF_01365"/>
    </source>
</evidence>
<dbReference type="Proteomes" id="UP001058364">
    <property type="component" value="Chromosome"/>
</dbReference>
<dbReference type="PANTHER" id="PTHR11655">
    <property type="entry name" value="60S/50S RIBOSOMAL PROTEIN L6/L9"/>
    <property type="match status" value="1"/>
</dbReference>
<evidence type="ECO:0000256" key="4">
    <source>
        <dbReference type="RuleBase" id="RU003869"/>
    </source>
</evidence>
<dbReference type="PRINTS" id="PR00059">
    <property type="entry name" value="RIBOSOMALL6"/>
</dbReference>
<evidence type="ECO:0000313" key="7">
    <source>
        <dbReference type="EMBL" id="UWD34304.1"/>
    </source>
</evidence>
<feature type="domain" description="Large ribosomal subunit protein uL6 alpha-beta" evidence="6">
    <location>
        <begin position="11"/>
        <end position="82"/>
    </location>
</feature>
<dbReference type="NCBIfam" id="TIGR03654">
    <property type="entry name" value="L6_bact"/>
    <property type="match status" value="1"/>
</dbReference>
<proteinExistence type="inferred from homology"/>
<evidence type="ECO:0000259" key="6">
    <source>
        <dbReference type="Pfam" id="PF00347"/>
    </source>
</evidence>
<dbReference type="Pfam" id="PF00347">
    <property type="entry name" value="Ribosomal_L6"/>
    <property type="match status" value="2"/>
</dbReference>
<keyword evidence="8" id="KW-1185">Reference proteome</keyword>
<dbReference type="GO" id="GO:0005840">
    <property type="term" value="C:ribosome"/>
    <property type="evidence" value="ECO:0007669"/>
    <property type="project" value="UniProtKB-KW"/>
</dbReference>
<name>A0ABY5TVE8_9BACT</name>
<comment type="function">
    <text evidence="3 5">This protein binds to the 23S rRNA, and is important in its secondary structure. It is located near the subunit interface in the base of the L7/L12 stalk, and near the tRNA binding site of the peptidyltransferase center.</text>
</comment>
<feature type="domain" description="Large ribosomal subunit protein uL6 alpha-beta" evidence="6">
    <location>
        <begin position="91"/>
        <end position="164"/>
    </location>
</feature>
<dbReference type="InterPro" id="IPR019906">
    <property type="entry name" value="Ribosomal_uL6_bac-type"/>
</dbReference>
<organism evidence="7 8">
    <name type="scientific">Mesomycoplasma molare</name>
    <dbReference type="NCBI Taxonomy" id="171288"/>
    <lineage>
        <taxon>Bacteria</taxon>
        <taxon>Bacillati</taxon>
        <taxon>Mycoplasmatota</taxon>
        <taxon>Mycoplasmoidales</taxon>
        <taxon>Metamycoplasmataceae</taxon>
        <taxon>Mesomycoplasma</taxon>
    </lineage>
</organism>
<dbReference type="SUPFAM" id="SSF56053">
    <property type="entry name" value="Ribosomal protein L6"/>
    <property type="match status" value="2"/>
</dbReference>
<dbReference type="InterPro" id="IPR020040">
    <property type="entry name" value="Ribosomal_uL6_a/b-dom"/>
</dbReference>
<dbReference type="PANTHER" id="PTHR11655:SF14">
    <property type="entry name" value="LARGE RIBOSOMAL SUBUNIT PROTEIN UL6M"/>
    <property type="match status" value="1"/>
</dbReference>
<reference evidence="7" key="1">
    <citation type="submission" date="2022-08" db="EMBL/GenBank/DDBJ databases">
        <title>Complete genome sequence of Mycoplasma molare type strain H 542.</title>
        <authorList>
            <person name="Spergser J."/>
        </authorList>
    </citation>
    <scope>NUCLEOTIDE SEQUENCE</scope>
    <source>
        <strain evidence="7">H 542</strain>
    </source>
</reference>
<dbReference type="EMBL" id="CP103423">
    <property type="protein sequence ID" value="UWD34304.1"/>
    <property type="molecule type" value="Genomic_DNA"/>
</dbReference>
<dbReference type="RefSeq" id="WP_027123505.1">
    <property type="nucleotide sequence ID" value="NZ_CP103423.1"/>
</dbReference>
<protein>
    <recommendedName>
        <fullName evidence="3">Large ribosomal subunit protein uL6</fullName>
    </recommendedName>
</protein>
<comment type="subunit">
    <text evidence="3">Part of the 50S ribosomal subunit.</text>
</comment>
<evidence type="ECO:0000313" key="8">
    <source>
        <dbReference type="Proteomes" id="UP001058364"/>
    </source>
</evidence>
<sequence length="179" mass="19677">MSRVGKRVLLIPSGTEVLVKQNIVTVKGKLGELTRTFSPLIVIKVENNQVTTERINEEKHTKQLHGTTNSLLSGMIQGVSVGFRKEIEIKGVGYKATLKGNQIEILAGYSHPVLVDIPSTLKVEVPKPVSIIISGNDKQQVGQLAAVIREVRKPNPYSGKGIMYKNEVIRRKEGKKASK</sequence>
<dbReference type="InterPro" id="IPR036789">
    <property type="entry name" value="Ribosomal_uL6-like_a/b-dom_sf"/>
</dbReference>
<comment type="similarity">
    <text evidence="3 4">Belongs to the universal ribosomal protein uL6 family.</text>
</comment>
<dbReference type="InterPro" id="IPR000702">
    <property type="entry name" value="Ribosomal_uL6-like"/>
</dbReference>
<gene>
    <name evidence="3 7" type="primary">rplF</name>
    <name evidence="7" type="ORF">NX772_00530</name>
</gene>
<dbReference type="HAMAP" id="MF_01365_B">
    <property type="entry name" value="Ribosomal_uL6_B"/>
    <property type="match status" value="1"/>
</dbReference>
<dbReference type="Gene3D" id="3.90.930.12">
    <property type="entry name" value="Ribosomal protein L6, alpha-beta domain"/>
    <property type="match status" value="2"/>
</dbReference>
<keyword evidence="3 5" id="KW-0694">RNA-binding</keyword>